<sequence length="428" mass="49079">MKKIFCFFISLLIIFNSITVLGADNKYAYSFGTNYDGGWFDDDIDTSQAAKNAATDFGIAGYKSYYNIKPTVQYMRGNNPNTNAPRMESDVLFFDGHGNYQCIAFNYKQKGGDYKTGIYYGKNFDSPSSGYKYAGIKSYNFSKVKLVTFAGCNTAEGTDNITKRAVDEGAKTAVGWRKSVGTKSLTQWLARYTNELALGKSVKEAVDYANSFTYSDNNVKTVVIKGNENLRIKISKANSKSYLHDDNVGEEYPIDRNKILNDRKFKEININTDLPFNSEKPDYVGITTFIKDKINPKFNITEYIIYLTKRNRKSSVIDIVYKIGDFETNSSYTVLVENGKVKKIIDNTITIKNDVQTNVNKKVKYSINNYTSQKITEKSIGEEYRIENQESKYYYDINNNKRYHIILLTLRHLPTNTFVKEEYFYEIK</sequence>
<proteinExistence type="predicted"/>
<reference evidence="3" key="1">
    <citation type="submission" date="2016-11" db="EMBL/GenBank/DDBJ databases">
        <authorList>
            <person name="Varghese N."/>
            <person name="Submissions S."/>
        </authorList>
    </citation>
    <scope>NUCLEOTIDE SEQUENCE [LARGE SCALE GENOMIC DNA]</scope>
    <source>
        <strain evidence="3">DSM 13643</strain>
    </source>
</reference>
<dbReference type="EMBL" id="FQXO01000130">
    <property type="protein sequence ID" value="SHH89460.1"/>
    <property type="molecule type" value="Genomic_DNA"/>
</dbReference>
<name>A0A1M5WPH9_9FIRM</name>
<protein>
    <recommendedName>
        <fullName evidence="4">CHAT domain-containing protein</fullName>
    </recommendedName>
</protein>
<dbReference type="RefSeq" id="WP_073198128.1">
    <property type="nucleotide sequence ID" value="NZ_FQXO01000130.1"/>
</dbReference>
<evidence type="ECO:0000256" key="1">
    <source>
        <dbReference type="SAM" id="SignalP"/>
    </source>
</evidence>
<accession>A0A1M5WPH9</accession>
<dbReference type="OrthoDB" id="1948108at2"/>
<evidence type="ECO:0008006" key="4">
    <source>
        <dbReference type="Google" id="ProtNLM"/>
    </source>
</evidence>
<evidence type="ECO:0000313" key="3">
    <source>
        <dbReference type="Proteomes" id="UP000183967"/>
    </source>
</evidence>
<keyword evidence="1" id="KW-0732">Signal</keyword>
<keyword evidence="3" id="KW-1185">Reference proteome</keyword>
<evidence type="ECO:0000313" key="2">
    <source>
        <dbReference type="EMBL" id="SHH89460.1"/>
    </source>
</evidence>
<dbReference type="AlphaFoldDB" id="A0A1M5WPH9"/>
<feature type="signal peptide" evidence="1">
    <location>
        <begin position="1"/>
        <end position="22"/>
    </location>
</feature>
<feature type="chain" id="PRO_5038796075" description="CHAT domain-containing protein" evidence="1">
    <location>
        <begin position="23"/>
        <end position="428"/>
    </location>
</feature>
<organism evidence="2 3">
    <name type="scientific">Caloranaerobacter azorensis DSM 13643</name>
    <dbReference type="NCBI Taxonomy" id="1121264"/>
    <lineage>
        <taxon>Bacteria</taxon>
        <taxon>Bacillati</taxon>
        <taxon>Bacillota</taxon>
        <taxon>Tissierellia</taxon>
        <taxon>Tissierellales</taxon>
        <taxon>Thermohalobacteraceae</taxon>
        <taxon>Caloranaerobacter</taxon>
    </lineage>
</organism>
<gene>
    <name evidence="2" type="ORF">SAMN02745135_02584</name>
</gene>
<dbReference type="Proteomes" id="UP000183967">
    <property type="component" value="Unassembled WGS sequence"/>
</dbReference>